<dbReference type="GO" id="GO:0004665">
    <property type="term" value="F:prephenate dehydrogenase (NADP+) activity"/>
    <property type="evidence" value="ECO:0007669"/>
    <property type="project" value="InterPro"/>
</dbReference>
<comment type="caution">
    <text evidence="5">The sequence shown here is derived from an EMBL/GenBank/DDBJ whole genome shotgun (WGS) entry which is preliminary data.</text>
</comment>
<dbReference type="InterPro" id="IPR008927">
    <property type="entry name" value="6-PGluconate_DH-like_C_sf"/>
</dbReference>
<feature type="region of interest" description="Disordered" evidence="3">
    <location>
        <begin position="1"/>
        <end position="34"/>
    </location>
</feature>
<feature type="domain" description="Prephenate/arogenate dehydrogenase" evidence="4">
    <location>
        <begin position="40"/>
        <end position="318"/>
    </location>
</feature>
<reference evidence="5" key="1">
    <citation type="submission" date="2021-01" db="EMBL/GenBank/DDBJ databases">
        <title>Whole genome shotgun sequence of Sphaerisporangium rufum NBRC 109079.</title>
        <authorList>
            <person name="Komaki H."/>
            <person name="Tamura T."/>
        </authorList>
    </citation>
    <scope>NUCLEOTIDE SEQUENCE</scope>
    <source>
        <strain evidence="5">NBRC 109079</strain>
    </source>
</reference>
<accession>A0A919UWP0</accession>
<dbReference type="AlphaFoldDB" id="A0A919UWP0"/>
<comment type="similarity">
    <text evidence="1">Belongs to the prephenate/arogenate dehydrogenase family.</text>
</comment>
<keyword evidence="2" id="KW-0560">Oxidoreductase</keyword>
<feature type="region of interest" description="Disordered" evidence="3">
    <location>
        <begin position="292"/>
        <end position="312"/>
    </location>
</feature>
<dbReference type="Pfam" id="PF02153">
    <property type="entry name" value="PDH_N"/>
    <property type="match status" value="1"/>
</dbReference>
<dbReference type="SUPFAM" id="SSF48179">
    <property type="entry name" value="6-phosphogluconate dehydrogenase C-terminal domain-like"/>
    <property type="match status" value="1"/>
</dbReference>
<dbReference type="GO" id="GO:0006571">
    <property type="term" value="P:tyrosine biosynthetic process"/>
    <property type="evidence" value="ECO:0007669"/>
    <property type="project" value="InterPro"/>
</dbReference>
<evidence type="ECO:0000313" key="5">
    <source>
        <dbReference type="EMBL" id="GII76211.1"/>
    </source>
</evidence>
<dbReference type="NCBIfam" id="NF005112">
    <property type="entry name" value="PRK06545.2-4"/>
    <property type="match status" value="1"/>
</dbReference>
<dbReference type="RefSeq" id="WP_203982848.1">
    <property type="nucleotide sequence ID" value="NZ_BOOU01000014.1"/>
</dbReference>
<feature type="region of interest" description="Disordered" evidence="3">
    <location>
        <begin position="333"/>
        <end position="359"/>
    </location>
</feature>
<dbReference type="InterPro" id="IPR046825">
    <property type="entry name" value="PDH_C"/>
</dbReference>
<dbReference type="EMBL" id="BOOU01000014">
    <property type="protein sequence ID" value="GII76211.1"/>
    <property type="molecule type" value="Genomic_DNA"/>
</dbReference>
<dbReference type="Gene3D" id="3.40.50.720">
    <property type="entry name" value="NAD(P)-binding Rossmann-like Domain"/>
    <property type="match status" value="1"/>
</dbReference>
<dbReference type="Pfam" id="PF20463">
    <property type="entry name" value="PDH_C"/>
    <property type="match status" value="1"/>
</dbReference>
<feature type="compositionally biased region" description="Low complexity" evidence="3">
    <location>
        <begin position="335"/>
        <end position="352"/>
    </location>
</feature>
<keyword evidence="6" id="KW-1185">Reference proteome</keyword>
<evidence type="ECO:0000259" key="4">
    <source>
        <dbReference type="PROSITE" id="PS51176"/>
    </source>
</evidence>
<evidence type="ECO:0000256" key="2">
    <source>
        <dbReference type="ARBA" id="ARBA00023002"/>
    </source>
</evidence>
<gene>
    <name evidence="5" type="ORF">Sru01_11930</name>
</gene>
<dbReference type="InterPro" id="IPR036291">
    <property type="entry name" value="NAD(P)-bd_dom_sf"/>
</dbReference>
<dbReference type="InterPro" id="IPR003099">
    <property type="entry name" value="Prephen_DH"/>
</dbReference>
<evidence type="ECO:0000256" key="3">
    <source>
        <dbReference type="SAM" id="MobiDB-lite"/>
    </source>
</evidence>
<dbReference type="InterPro" id="IPR050812">
    <property type="entry name" value="Preph/Arog_dehydrog"/>
</dbReference>
<evidence type="ECO:0000256" key="1">
    <source>
        <dbReference type="ARBA" id="ARBA00007964"/>
    </source>
</evidence>
<proteinExistence type="inferred from homology"/>
<dbReference type="PROSITE" id="PS51176">
    <property type="entry name" value="PDH_ADH"/>
    <property type="match status" value="1"/>
</dbReference>
<protein>
    <submittedName>
        <fullName evidence="5">Prephenate dehydrogenase</fullName>
    </submittedName>
</protein>
<dbReference type="GO" id="GO:0008977">
    <property type="term" value="F:prephenate dehydrogenase (NAD+) activity"/>
    <property type="evidence" value="ECO:0007669"/>
    <property type="project" value="InterPro"/>
</dbReference>
<sequence>MTIATVAGSTAPGLRPLRDTEAAAGPAGGPPAGTAATAVRRVTVIGTGVIGTSVALGLRRAGVDVALADRDAASLAQAELMGAGTVLGPETPPADVVVIATPPSTVPAVLRDAQRRGLGAAYTDVASTKAGIVAAARRAGCDLATYVPGHPMAGREISGPAAGRAGLFEGRPWALCPAGASPAAVALVTGLVLLCGGVPRAVAAAEHDRMVAAVSHAPHVVAAALAARFAEDGADALVLAGQGLRDTTRIAAGPPELWSDILRQNAGPVAAVLEAVAADLAAAAAALRAAEARTPGPRPAAEAGRTGASAPGAGHPAAVLAGLLSRGNLGRARIATPADPDTAPVPAAPAQAWVGRRAA</sequence>
<dbReference type="PANTHER" id="PTHR21363:SF0">
    <property type="entry name" value="PREPHENATE DEHYDROGENASE [NADP(+)]"/>
    <property type="match status" value="1"/>
</dbReference>
<dbReference type="Proteomes" id="UP000655287">
    <property type="component" value="Unassembled WGS sequence"/>
</dbReference>
<dbReference type="InterPro" id="IPR046826">
    <property type="entry name" value="PDH_N"/>
</dbReference>
<dbReference type="GO" id="GO:0070403">
    <property type="term" value="F:NAD+ binding"/>
    <property type="evidence" value="ECO:0007669"/>
    <property type="project" value="InterPro"/>
</dbReference>
<evidence type="ECO:0000313" key="6">
    <source>
        <dbReference type="Proteomes" id="UP000655287"/>
    </source>
</evidence>
<dbReference type="Gene3D" id="1.10.3660.10">
    <property type="entry name" value="6-phosphogluconate dehydrogenase C-terminal like domain"/>
    <property type="match status" value="1"/>
</dbReference>
<dbReference type="PANTHER" id="PTHR21363">
    <property type="entry name" value="PREPHENATE DEHYDROGENASE"/>
    <property type="match status" value="1"/>
</dbReference>
<dbReference type="SUPFAM" id="SSF51735">
    <property type="entry name" value="NAD(P)-binding Rossmann-fold domains"/>
    <property type="match status" value="1"/>
</dbReference>
<organism evidence="5 6">
    <name type="scientific">Sphaerisporangium rufum</name>
    <dbReference type="NCBI Taxonomy" id="1381558"/>
    <lineage>
        <taxon>Bacteria</taxon>
        <taxon>Bacillati</taxon>
        <taxon>Actinomycetota</taxon>
        <taxon>Actinomycetes</taxon>
        <taxon>Streptosporangiales</taxon>
        <taxon>Streptosporangiaceae</taxon>
        <taxon>Sphaerisporangium</taxon>
    </lineage>
</organism>
<name>A0A919UWP0_9ACTN</name>